<proteinExistence type="predicted"/>
<dbReference type="PANTHER" id="PTHR33112">
    <property type="entry name" value="DOMAIN PROTEIN, PUTATIVE-RELATED"/>
    <property type="match status" value="1"/>
</dbReference>
<dbReference type="VEuPathDB" id="FungiDB:LEMA_P082560.1"/>
<dbReference type="STRING" id="985895.E5A5X2"/>
<feature type="domain" description="Heterokaryon incompatibility" evidence="2">
    <location>
        <begin position="273"/>
        <end position="373"/>
    </location>
</feature>
<protein>
    <recommendedName>
        <fullName evidence="2">Heterokaryon incompatibility domain-containing protein</fullName>
    </recommendedName>
</protein>
<sequence>MAMAELKNDFSFTFRCEPPWQDSPDSGSSDTLCFECKKLDLGQSFNAAHELYEDARRGDNKRSLEAFRKRDSDPVYLKDFHFVTSLGNRLSRTTLCKLCNFFARMTPEPRKGTYKVMAFCSSESYLFEPRRKDIRGQLTRRPWEATRFETVAERVRAMSLDHNVFMALVPEISTIPKTAVPVRWFETGLPKSGAFYRLTAPEANVQRLIVPRELPSRVSFGLLRAWLGRCRCHHVGCARRMHGDTTLPGFKVIDCQSLNFPPDIVERPWSQRYVALSYVWGPPSGDWPKTIMDAIEVTRRMGERFLWVDRTCIDQSNSKEKLKLINKMDAIYAGAEFTIVCATGDARSGLSGVGATARKSQPFVQLSQSSNKSKGKNPAKFASGSIAERIGVSGEDYAIDAVGETHWLDDSRFGLVGKMDFDFEVLLEDQKLRDKYDIPKSHLEFFRQMAEDDGHENLEKYLELQAELARRIGIPLKELVPYFKRECAASEGWDLDPAEISDMPIEQKPLTPSSKPRRSLPPNKTHGTLTLVSTMQEPRLAIKQSTWATRGWTYQEGVLSNRRLVFTEEQVYWECRGMVVCESVDLALGHVHEPSGARMADFMLSGIFDDDLHDESELQYGFQQPKLDNVDDQVVTLDGHIQAFTCRNLTDPGDTLRAFTGVANTYITDDGLCLLLGLPIWAGACANDKPGLQHTFALSLSSWTHIDTSRSHEPGIVIGDCTRRPQFPSWSWAGWQGTVEFCNEKQTKTSHANSANKNMGFMVKQPGPGVNFTGQGGCGFETAATDPNHSDFFKALTSKTWVSSMDYAWSAEMILHEPDGSSATTLAGWTSVHTIGDPEKPWQLTIRKPLVLRHMNLKHPKYPGEWRRLDDKVVSVHLSVPIIERQLVNDYRSGHLRIVLVLTSMIPFVYDGIARFLVLRRADEEGRWERIGRMNMWITEAEMMKLRTPEALISALPVRTLGEDIILV</sequence>
<dbReference type="PANTHER" id="PTHR33112:SF1">
    <property type="entry name" value="HETEROKARYON INCOMPATIBILITY DOMAIN-CONTAINING PROTEIN"/>
    <property type="match status" value="1"/>
</dbReference>
<dbReference type="OrthoDB" id="5428863at2759"/>
<evidence type="ECO:0000313" key="3">
    <source>
        <dbReference type="EMBL" id="CBX99017.1"/>
    </source>
</evidence>
<dbReference type="EMBL" id="FP929135">
    <property type="protein sequence ID" value="CBX99017.1"/>
    <property type="molecule type" value="Genomic_DNA"/>
</dbReference>
<dbReference type="AlphaFoldDB" id="E5A5X2"/>
<reference evidence="4" key="1">
    <citation type="journal article" date="2011" name="Nat. Commun.">
        <title>Effector diversification within compartments of the Leptosphaeria maculans genome affected by Repeat-Induced Point mutations.</title>
        <authorList>
            <person name="Rouxel T."/>
            <person name="Grandaubert J."/>
            <person name="Hane J.K."/>
            <person name="Hoede C."/>
            <person name="van de Wouw A.P."/>
            <person name="Couloux A."/>
            <person name="Dominguez V."/>
            <person name="Anthouard V."/>
            <person name="Bally P."/>
            <person name="Bourras S."/>
            <person name="Cozijnsen A.J."/>
            <person name="Ciuffetti L.M."/>
            <person name="Degrave A."/>
            <person name="Dilmaghani A."/>
            <person name="Duret L."/>
            <person name="Fudal I."/>
            <person name="Goodwin S.B."/>
            <person name="Gout L."/>
            <person name="Glaser N."/>
            <person name="Linglin J."/>
            <person name="Kema G.H.J."/>
            <person name="Lapalu N."/>
            <person name="Lawrence C.B."/>
            <person name="May K."/>
            <person name="Meyer M."/>
            <person name="Ollivier B."/>
            <person name="Poulain J."/>
            <person name="Schoch C.L."/>
            <person name="Simon A."/>
            <person name="Spatafora J.W."/>
            <person name="Stachowiak A."/>
            <person name="Turgeon B.G."/>
            <person name="Tyler B.M."/>
            <person name="Vincent D."/>
            <person name="Weissenbach J."/>
            <person name="Amselem J."/>
            <person name="Quesneville H."/>
            <person name="Oliver R.P."/>
            <person name="Wincker P."/>
            <person name="Balesdent M.-H."/>
            <person name="Howlett B.J."/>
        </authorList>
    </citation>
    <scope>NUCLEOTIDE SEQUENCE [LARGE SCALE GENOMIC DNA]</scope>
    <source>
        <strain evidence="4">JN3 / isolate v23.1.3 / race Av1-4-5-6-7-8</strain>
    </source>
</reference>
<dbReference type="HOGENOM" id="CLU_002639_4_4_1"/>
<dbReference type="InterPro" id="IPR010730">
    <property type="entry name" value="HET"/>
</dbReference>
<feature type="region of interest" description="Disordered" evidence="1">
    <location>
        <begin position="504"/>
        <end position="525"/>
    </location>
</feature>
<accession>E5A5X2</accession>
<evidence type="ECO:0000259" key="2">
    <source>
        <dbReference type="Pfam" id="PF06985"/>
    </source>
</evidence>
<organism evidence="3 4">
    <name type="scientific">Leptosphaeria maculans (strain JN3 / isolate v23.1.3 / race Av1-4-5-6-7-8)</name>
    <name type="common">Blackleg fungus</name>
    <name type="synonym">Phoma lingam</name>
    <dbReference type="NCBI Taxonomy" id="985895"/>
    <lineage>
        <taxon>Eukaryota</taxon>
        <taxon>Fungi</taxon>
        <taxon>Dikarya</taxon>
        <taxon>Ascomycota</taxon>
        <taxon>Pezizomycotina</taxon>
        <taxon>Dothideomycetes</taxon>
        <taxon>Pleosporomycetidae</taxon>
        <taxon>Pleosporales</taxon>
        <taxon>Pleosporineae</taxon>
        <taxon>Leptosphaeriaceae</taxon>
        <taxon>Plenodomus</taxon>
        <taxon>Plenodomus lingam/Leptosphaeria maculans species complex</taxon>
    </lineage>
</organism>
<evidence type="ECO:0000256" key="1">
    <source>
        <dbReference type="SAM" id="MobiDB-lite"/>
    </source>
</evidence>
<dbReference type="eggNOG" id="ENOG502RS23">
    <property type="taxonomic scope" value="Eukaryota"/>
</dbReference>
<dbReference type="InParanoid" id="E5A5X2"/>
<gene>
    <name evidence="3" type="ORF">LEMA_P082560.1</name>
</gene>
<keyword evidence="4" id="KW-1185">Reference proteome</keyword>
<name>E5A5X2_LEPMJ</name>
<dbReference type="OMA" id="NPFDFRS"/>
<evidence type="ECO:0000313" key="4">
    <source>
        <dbReference type="Proteomes" id="UP000002668"/>
    </source>
</evidence>
<dbReference type="Pfam" id="PF06985">
    <property type="entry name" value="HET"/>
    <property type="match status" value="1"/>
</dbReference>
<dbReference type="Proteomes" id="UP000002668">
    <property type="component" value="Genome"/>
</dbReference>
<dbReference type="GeneID" id="13282580"/>